<gene>
    <name evidence="2" type="ORF">BI308_02200</name>
</gene>
<dbReference type="EMBL" id="MLAW01000002">
    <property type="protein sequence ID" value="OJJ27316.1"/>
    <property type="molecule type" value="Genomic_DNA"/>
</dbReference>
<dbReference type="InterPro" id="IPR036583">
    <property type="entry name" value="23S_rRNA_IVS_sf"/>
</dbReference>
<organism evidence="2 3">
    <name type="scientific">Roseofilum reptotaenium AO1-A</name>
    <dbReference type="NCBI Taxonomy" id="1925591"/>
    <lineage>
        <taxon>Bacteria</taxon>
        <taxon>Bacillati</taxon>
        <taxon>Cyanobacteriota</taxon>
        <taxon>Cyanophyceae</taxon>
        <taxon>Desertifilales</taxon>
        <taxon>Desertifilaceae</taxon>
        <taxon>Roseofilum</taxon>
    </lineage>
</organism>
<comment type="caution">
    <text evidence="2">The sequence shown here is derived from an EMBL/GenBank/DDBJ whole genome shotgun (WGS) entry which is preliminary data.</text>
</comment>
<evidence type="ECO:0000313" key="2">
    <source>
        <dbReference type="EMBL" id="OJJ27316.1"/>
    </source>
</evidence>
<dbReference type="Proteomes" id="UP000183940">
    <property type="component" value="Unassembled WGS sequence"/>
</dbReference>
<proteinExistence type="predicted"/>
<reference evidence="2" key="1">
    <citation type="submission" date="2016-10" db="EMBL/GenBank/DDBJ databases">
        <title>CRISPR-Cas defence system in Roseofilum reptotaenium: evidence of a bacteriophage-cyanobacterium arms race in the coral black band disease.</title>
        <authorList>
            <person name="Buerger P."/>
            <person name="Wood-Charlson E.M."/>
            <person name="Weynberg K.D."/>
            <person name="Willis B."/>
            <person name="Van Oppen M.J."/>
        </authorList>
    </citation>
    <scope>NUCLEOTIDE SEQUENCE [LARGE SCALE GENOMIC DNA]</scope>
    <source>
        <strain evidence="2">AO1-A</strain>
    </source>
</reference>
<dbReference type="Pfam" id="PF22296">
    <property type="entry name" value="bAvd"/>
    <property type="match status" value="1"/>
</dbReference>
<dbReference type="CDD" id="cd16376">
    <property type="entry name" value="Avd_like"/>
    <property type="match status" value="1"/>
</dbReference>
<protein>
    <submittedName>
        <fullName evidence="2">Four helix bundle protein</fullName>
    </submittedName>
</protein>
<dbReference type="InterPro" id="IPR055360">
    <property type="entry name" value="bAvd"/>
</dbReference>
<dbReference type="SUPFAM" id="SSF158446">
    <property type="entry name" value="IVS-encoded protein-like"/>
    <property type="match status" value="1"/>
</dbReference>
<dbReference type="STRING" id="1925591.BI308_02200"/>
<evidence type="ECO:0000259" key="1">
    <source>
        <dbReference type="Pfam" id="PF22296"/>
    </source>
</evidence>
<accession>A0A1L9QXG4</accession>
<evidence type="ECO:0000313" key="3">
    <source>
        <dbReference type="Proteomes" id="UP000183940"/>
    </source>
</evidence>
<sequence length="116" mass="13852">MNELSIIQKTYDLIKWYVPILNRLPRTHKFLLGDRMIGGLYDLLENLIIAQYESEKLKLLIPLNSRLQILRYQTRLLRDFDLISVQRYEYVGGLMNEIGKELGGWIKQQQRREKNS</sequence>
<dbReference type="AlphaFoldDB" id="A0A1L9QXG4"/>
<dbReference type="NCBIfam" id="NF033474">
    <property type="entry name" value="DivGenRetAVD"/>
    <property type="match status" value="1"/>
</dbReference>
<keyword evidence="3" id="KW-1185">Reference proteome</keyword>
<dbReference type="Gene3D" id="1.20.1440.60">
    <property type="entry name" value="23S rRNA-intervening sequence"/>
    <property type="match status" value="1"/>
</dbReference>
<feature type="domain" description="bAvd-like" evidence="1">
    <location>
        <begin position="6"/>
        <end position="108"/>
    </location>
</feature>
<name>A0A1L9QXG4_9CYAN</name>